<accession>A0A086LIN5</accession>
<dbReference type="Proteomes" id="UP000028834">
    <property type="component" value="Unassembled WGS sequence"/>
</dbReference>
<comment type="caution">
    <text evidence="2">The sequence shown here is derived from an EMBL/GenBank/DDBJ whole genome shotgun (WGS) entry which is preliminary data.</text>
</comment>
<reference evidence="2 3" key="1">
    <citation type="submission" date="2014-05" db="EMBL/GenBank/DDBJ databases">
        <authorList>
            <person name="Sibley D."/>
            <person name="Venepally P."/>
            <person name="Karamycheva S."/>
            <person name="Hadjithomas M."/>
            <person name="Khan A."/>
            <person name="Brunk B."/>
            <person name="Roos D."/>
            <person name="Caler E."/>
            <person name="Lorenzi H."/>
        </authorList>
    </citation>
    <scope>NUCLEOTIDE SEQUENCE [LARGE SCALE GENOMIC DNA]</scope>
    <source>
        <strain evidence="2 3">RUB</strain>
    </source>
</reference>
<evidence type="ECO:0000256" key="1">
    <source>
        <dbReference type="SAM" id="MobiDB-lite"/>
    </source>
</evidence>
<feature type="compositionally biased region" description="Basic and acidic residues" evidence="1">
    <location>
        <begin position="65"/>
        <end position="76"/>
    </location>
</feature>
<evidence type="ECO:0000313" key="2">
    <source>
        <dbReference type="EMBL" id="KFG56503.1"/>
    </source>
</evidence>
<dbReference type="EMBL" id="AFYV02003273">
    <property type="protein sequence ID" value="KFG56503.1"/>
    <property type="molecule type" value="Genomic_DNA"/>
</dbReference>
<feature type="compositionally biased region" description="Polar residues" evidence="1">
    <location>
        <begin position="105"/>
        <end position="120"/>
    </location>
</feature>
<sequence>MAMQLYVRLGVAALRKEANELEELLSNKALYIEQHAAESLAQSLSPNPPDSLLLKWRGQAIRSYSRHESRRRERAATLRAQADMWEGRLASGDLLQEDPDEGSSRETAPQPASKSDTTQGRRGAFPAALNRQDGNLTNSTNAH</sequence>
<feature type="compositionally biased region" description="Polar residues" evidence="1">
    <location>
        <begin position="132"/>
        <end position="143"/>
    </location>
</feature>
<name>A0A086LIN5_TOXGO</name>
<gene>
    <name evidence="2" type="ORF">TGRUB_366640</name>
</gene>
<organism evidence="2 3">
    <name type="scientific">Toxoplasma gondii RUB</name>
    <dbReference type="NCBI Taxonomy" id="935652"/>
    <lineage>
        <taxon>Eukaryota</taxon>
        <taxon>Sar</taxon>
        <taxon>Alveolata</taxon>
        <taxon>Apicomplexa</taxon>
        <taxon>Conoidasida</taxon>
        <taxon>Coccidia</taxon>
        <taxon>Eucoccidiorida</taxon>
        <taxon>Eimeriorina</taxon>
        <taxon>Sarcocystidae</taxon>
        <taxon>Toxoplasma</taxon>
    </lineage>
</organism>
<dbReference type="VEuPathDB" id="ToxoDB:TGRUB_366640"/>
<feature type="region of interest" description="Disordered" evidence="1">
    <location>
        <begin position="89"/>
        <end position="143"/>
    </location>
</feature>
<protein>
    <submittedName>
        <fullName evidence="2">KRUF family protein</fullName>
    </submittedName>
</protein>
<proteinExistence type="predicted"/>
<evidence type="ECO:0000313" key="3">
    <source>
        <dbReference type="Proteomes" id="UP000028834"/>
    </source>
</evidence>
<dbReference type="AlphaFoldDB" id="A0A086LIN5"/>
<feature type="region of interest" description="Disordered" evidence="1">
    <location>
        <begin position="63"/>
        <end position="82"/>
    </location>
</feature>